<gene>
    <name evidence="5 9" type="primary">xseA</name>
    <name evidence="9" type="ORF">CLIT_23c03820</name>
</gene>
<sequence>MKLKPLSVTHVNSYIKKLILNDPILYNVRVKGEISNFKVHSSKNMYFSLKDDNSKLRCIMFSENAIEYENTLKEGMNVVANGYISIYERDGAVQLYVKSIEMEGMGQLYADFLKLKDKLQSEGLFAEAKKKTIPQYPGSIGVITSETGAAVRDIINIVKRRFPKVSIKIYPALVQGENSAKQLIKGIQLFNEISNIDVIIIGRGGGSIEELWSFNDENLAREIAKSKIPVISAVGHETDYTISDFVSDLRAPTPSAAAELCVPSLLDMEYRLEHIKNKMTKDIKARLEKKGIALENIAGKRPLRSPEMIYDKKKVDLDYILEKMGKKMSANMDGRIRTIEMTGRNLFNLNPLSILSRGYSVAQKEGKTLKSADDVVEGQVINVMLSDGTLECSVDKICKGMIDYEKDEL</sequence>
<dbReference type="RefSeq" id="WP_038267996.1">
    <property type="nucleotide sequence ID" value="NZ_FSRH01000003.1"/>
</dbReference>
<dbReference type="STRING" id="1121324.CLIT_23c03820"/>
<dbReference type="EMBL" id="JJMM01000026">
    <property type="protein sequence ID" value="KDR94109.1"/>
    <property type="molecule type" value="Genomic_DNA"/>
</dbReference>
<dbReference type="GO" id="GO:0003676">
    <property type="term" value="F:nucleic acid binding"/>
    <property type="evidence" value="ECO:0007669"/>
    <property type="project" value="InterPro"/>
</dbReference>
<dbReference type="PANTHER" id="PTHR30008:SF0">
    <property type="entry name" value="EXODEOXYRIBONUCLEASE 7 LARGE SUBUNIT"/>
    <property type="match status" value="1"/>
</dbReference>
<keyword evidence="1 5" id="KW-0963">Cytoplasm</keyword>
<dbReference type="Pfam" id="PF02601">
    <property type="entry name" value="Exonuc_VII_L"/>
    <property type="match status" value="1"/>
</dbReference>
<keyword evidence="2 5" id="KW-0540">Nuclease</keyword>
<dbReference type="AlphaFoldDB" id="A0A069RAP6"/>
<dbReference type="InterPro" id="IPR020579">
    <property type="entry name" value="Exonuc_VII_lsu_C"/>
</dbReference>
<comment type="subcellular location">
    <subcellularLocation>
        <location evidence="5 6">Cytoplasm</location>
    </subcellularLocation>
</comment>
<evidence type="ECO:0000256" key="1">
    <source>
        <dbReference type="ARBA" id="ARBA00022490"/>
    </source>
</evidence>
<dbReference type="NCBIfam" id="TIGR00237">
    <property type="entry name" value="xseA"/>
    <property type="match status" value="1"/>
</dbReference>
<reference evidence="9 10" key="1">
    <citation type="submission" date="2014-03" db="EMBL/GenBank/DDBJ databases">
        <title>Genome sequence of Clostridium litorale W6, DSM 5388.</title>
        <authorList>
            <person name="Poehlein A."/>
            <person name="Jagirdar A."/>
            <person name="Khonsari B."/>
            <person name="Chibani C.M."/>
            <person name="Gutierrez Gutierrez D.A."/>
            <person name="Davydova E."/>
            <person name="Alghaithi H.S."/>
            <person name="Nair K.P."/>
            <person name="Dhamotharan K."/>
            <person name="Chandran L."/>
            <person name="G W."/>
            <person name="Daniel R."/>
        </authorList>
    </citation>
    <scope>NUCLEOTIDE SEQUENCE [LARGE SCALE GENOMIC DNA]</scope>
    <source>
        <strain evidence="9 10">W6</strain>
    </source>
</reference>
<protein>
    <recommendedName>
        <fullName evidence="5">Exodeoxyribonuclease 7 large subunit</fullName>
        <ecNumber evidence="5">3.1.11.6</ecNumber>
    </recommendedName>
    <alternativeName>
        <fullName evidence="5">Exodeoxyribonuclease VII large subunit</fullName>
        <shortName evidence="5">Exonuclease VII large subunit</shortName>
    </alternativeName>
</protein>
<dbReference type="Pfam" id="PF13742">
    <property type="entry name" value="tRNA_anti_2"/>
    <property type="match status" value="1"/>
</dbReference>
<evidence type="ECO:0000256" key="4">
    <source>
        <dbReference type="ARBA" id="ARBA00022839"/>
    </source>
</evidence>
<dbReference type="GO" id="GO:0006308">
    <property type="term" value="P:DNA catabolic process"/>
    <property type="evidence" value="ECO:0007669"/>
    <property type="project" value="UniProtKB-UniRule"/>
</dbReference>
<evidence type="ECO:0000313" key="10">
    <source>
        <dbReference type="Proteomes" id="UP000027946"/>
    </source>
</evidence>
<comment type="caution">
    <text evidence="9">The sequence shown here is derived from an EMBL/GenBank/DDBJ whole genome shotgun (WGS) entry which is preliminary data.</text>
</comment>
<comment type="function">
    <text evidence="5">Bidirectionally degrades single-stranded DNA into large acid-insoluble oligonucleotides, which are then degraded further into small acid-soluble oligonucleotides.</text>
</comment>
<dbReference type="PANTHER" id="PTHR30008">
    <property type="entry name" value="EXODEOXYRIBONUCLEASE 7 LARGE SUBUNIT"/>
    <property type="match status" value="1"/>
</dbReference>
<dbReference type="InterPro" id="IPR025824">
    <property type="entry name" value="OB-fold_nuc-bd_dom"/>
</dbReference>
<dbReference type="eggNOG" id="COG1570">
    <property type="taxonomic scope" value="Bacteria"/>
</dbReference>
<comment type="catalytic activity">
    <reaction evidence="5 6">
        <text>Exonucleolytic cleavage in either 5'- to 3'- or 3'- to 5'-direction to yield nucleoside 5'-phosphates.</text>
        <dbReference type="EC" id="3.1.11.6"/>
    </reaction>
</comment>
<name>A0A069RAP6_PEPLI</name>
<dbReference type="GO" id="GO:0005737">
    <property type="term" value="C:cytoplasm"/>
    <property type="evidence" value="ECO:0007669"/>
    <property type="project" value="UniProtKB-SubCell"/>
</dbReference>
<dbReference type="CDD" id="cd04489">
    <property type="entry name" value="ExoVII_LU_OBF"/>
    <property type="match status" value="1"/>
</dbReference>
<keyword evidence="10" id="KW-1185">Reference proteome</keyword>
<evidence type="ECO:0000313" key="9">
    <source>
        <dbReference type="EMBL" id="KDR94109.1"/>
    </source>
</evidence>
<organism evidence="9 10">
    <name type="scientific">Peptoclostridium litorale DSM 5388</name>
    <dbReference type="NCBI Taxonomy" id="1121324"/>
    <lineage>
        <taxon>Bacteria</taxon>
        <taxon>Bacillati</taxon>
        <taxon>Bacillota</taxon>
        <taxon>Clostridia</taxon>
        <taxon>Peptostreptococcales</taxon>
        <taxon>Peptoclostridiaceae</taxon>
        <taxon>Peptoclostridium</taxon>
    </lineage>
</organism>
<evidence type="ECO:0000256" key="5">
    <source>
        <dbReference type="HAMAP-Rule" id="MF_00378"/>
    </source>
</evidence>
<dbReference type="OrthoDB" id="9802795at2"/>
<dbReference type="GO" id="GO:0009318">
    <property type="term" value="C:exodeoxyribonuclease VII complex"/>
    <property type="evidence" value="ECO:0007669"/>
    <property type="project" value="UniProtKB-UniRule"/>
</dbReference>
<keyword evidence="3 5" id="KW-0378">Hydrolase</keyword>
<comment type="similarity">
    <text evidence="5 6">Belongs to the XseA family.</text>
</comment>
<comment type="subunit">
    <text evidence="5">Heterooligomer composed of large and small subunits.</text>
</comment>
<dbReference type="Proteomes" id="UP000027946">
    <property type="component" value="Unassembled WGS sequence"/>
</dbReference>
<keyword evidence="4 5" id="KW-0269">Exonuclease</keyword>
<evidence type="ECO:0000259" key="8">
    <source>
        <dbReference type="Pfam" id="PF13742"/>
    </source>
</evidence>
<dbReference type="HAMAP" id="MF_00378">
    <property type="entry name" value="Exonuc_7_L"/>
    <property type="match status" value="1"/>
</dbReference>
<feature type="domain" description="OB-fold nucleic acid binding" evidence="8">
    <location>
        <begin position="6"/>
        <end position="101"/>
    </location>
</feature>
<evidence type="ECO:0000256" key="3">
    <source>
        <dbReference type="ARBA" id="ARBA00022801"/>
    </source>
</evidence>
<evidence type="ECO:0000259" key="7">
    <source>
        <dbReference type="Pfam" id="PF02601"/>
    </source>
</evidence>
<dbReference type="GO" id="GO:0008855">
    <property type="term" value="F:exodeoxyribonuclease VII activity"/>
    <property type="evidence" value="ECO:0007669"/>
    <property type="project" value="UniProtKB-UniRule"/>
</dbReference>
<proteinExistence type="inferred from homology"/>
<evidence type="ECO:0000256" key="2">
    <source>
        <dbReference type="ARBA" id="ARBA00022722"/>
    </source>
</evidence>
<dbReference type="InterPro" id="IPR003753">
    <property type="entry name" value="Exonuc_VII_L"/>
</dbReference>
<evidence type="ECO:0000256" key="6">
    <source>
        <dbReference type="RuleBase" id="RU004355"/>
    </source>
</evidence>
<accession>A0A069RAP6</accession>
<feature type="domain" description="Exonuclease VII large subunit C-terminal" evidence="7">
    <location>
        <begin position="124"/>
        <end position="342"/>
    </location>
</feature>
<dbReference type="EC" id="3.1.11.6" evidence="5"/>